<reference evidence="3" key="1">
    <citation type="submission" date="2014-03" db="EMBL/GenBank/DDBJ databases">
        <authorList>
            <person name="Aksoy S."/>
            <person name="Warren W."/>
            <person name="Wilson R.K."/>
        </authorList>
    </citation>
    <scope>NUCLEOTIDE SEQUENCE [LARGE SCALE GENOMIC DNA]</scope>
    <source>
        <strain evidence="3">IAEA</strain>
    </source>
</reference>
<feature type="transmembrane region" description="Helical" evidence="1">
    <location>
        <begin position="64"/>
        <end position="85"/>
    </location>
</feature>
<keyword evidence="1" id="KW-0812">Transmembrane</keyword>
<dbReference type="VEuPathDB" id="VectorBase:GPAI008114"/>
<dbReference type="AlphaFoldDB" id="A0A1A9Z9X7"/>
<proteinExistence type="predicted"/>
<evidence type="ECO:0000313" key="3">
    <source>
        <dbReference type="Proteomes" id="UP000092445"/>
    </source>
</evidence>
<organism evidence="2 3">
    <name type="scientific">Glossina pallidipes</name>
    <name type="common">Tsetse fly</name>
    <dbReference type="NCBI Taxonomy" id="7398"/>
    <lineage>
        <taxon>Eukaryota</taxon>
        <taxon>Metazoa</taxon>
        <taxon>Ecdysozoa</taxon>
        <taxon>Arthropoda</taxon>
        <taxon>Hexapoda</taxon>
        <taxon>Insecta</taxon>
        <taxon>Pterygota</taxon>
        <taxon>Neoptera</taxon>
        <taxon>Endopterygota</taxon>
        <taxon>Diptera</taxon>
        <taxon>Brachycera</taxon>
        <taxon>Muscomorpha</taxon>
        <taxon>Hippoboscoidea</taxon>
        <taxon>Glossinidae</taxon>
        <taxon>Glossina</taxon>
    </lineage>
</organism>
<dbReference type="EnsemblMetazoa" id="GPAI008114-RA">
    <property type="protein sequence ID" value="GPAI008114-PA"/>
    <property type="gene ID" value="GPAI008114"/>
</dbReference>
<name>A0A1A9Z9X7_GLOPL</name>
<sequence>MEPTLGEELNVRASTKNLTVIILLGCCDWRNNNAHKVMHAGALSKWTLNEYKAHFWRQPKLSSVLAFTAFLSLILSPLGSLFGVVSTQKIGLTFLLEKSCGFWGHKFDRFISKSLKDTSKIFVSGVDLRNLNAARDGFSGVATIALLYTLLYAFSLIIEFVESFEREKCAFGLISVIRKSFFTQNSTLEIENLSLMVILPSSSCNIENLMIS</sequence>
<keyword evidence="1" id="KW-1133">Transmembrane helix</keyword>
<keyword evidence="1" id="KW-0472">Membrane</keyword>
<feature type="transmembrane region" description="Helical" evidence="1">
    <location>
        <begin position="137"/>
        <end position="158"/>
    </location>
</feature>
<reference evidence="2" key="2">
    <citation type="submission" date="2020-05" db="UniProtKB">
        <authorList>
            <consortium name="EnsemblMetazoa"/>
        </authorList>
    </citation>
    <scope>IDENTIFICATION</scope>
    <source>
        <strain evidence="2">IAEA</strain>
    </source>
</reference>
<dbReference type="Proteomes" id="UP000092445">
    <property type="component" value="Unassembled WGS sequence"/>
</dbReference>
<evidence type="ECO:0000313" key="2">
    <source>
        <dbReference type="EnsemblMetazoa" id="GPAI008114-PA"/>
    </source>
</evidence>
<keyword evidence="3" id="KW-1185">Reference proteome</keyword>
<accession>A0A1A9Z9X7</accession>
<protein>
    <submittedName>
        <fullName evidence="2">Uncharacterized protein</fullName>
    </submittedName>
</protein>
<evidence type="ECO:0000256" key="1">
    <source>
        <dbReference type="SAM" id="Phobius"/>
    </source>
</evidence>